<evidence type="ECO:0000313" key="4">
    <source>
        <dbReference type="EMBL" id="KAK9821406.1"/>
    </source>
</evidence>
<comment type="caution">
    <text evidence="4">The sequence shown here is derived from an EMBL/GenBank/DDBJ whole genome shotgun (WGS) entry which is preliminary data.</text>
</comment>
<dbReference type="GO" id="GO:0016757">
    <property type="term" value="F:glycosyltransferase activity"/>
    <property type="evidence" value="ECO:0007669"/>
    <property type="project" value="UniProtKB-KW"/>
</dbReference>
<gene>
    <name evidence="4" type="ORF">WJX74_010366</name>
</gene>
<dbReference type="PANTHER" id="PTHR12526">
    <property type="entry name" value="GLYCOSYLTRANSFERASE"/>
    <property type="match status" value="1"/>
</dbReference>
<evidence type="ECO:0000256" key="1">
    <source>
        <dbReference type="ARBA" id="ARBA00022676"/>
    </source>
</evidence>
<keyword evidence="3" id="KW-0732">Signal</keyword>
<sequence length="425" mass="46669">MLRLLFVSLEFTAGTFSGNGIYAASQVQALARIGCQMLILAGKPAGSETTSTSLAFQLIEVELPTWGTLDRSCSWEAFAQACGHPDIADRVLAFKPDAALGIDWSSLPAFERLAAALAVHDAQLPYIYMNYRVYARTVSGADQQWMRSMELKAMETSALTIVLSNSDESYLQQVMFDPEHDHHDHHQQQRALQIEVLLPALRADMASISLPPDMGPINCPESQTIYQRFKPEIKRRYLTCCVRLSPEKEPDRFVDLVYRLHSSSALQRLKVTPLLIGSSKSSYAEGIKARLRSSGAPCEIVEQFLGPAELAEIFSRTRLNIHPCLYDAFGMSIVEAASQGAPSLTNEGGSIGATDLLLGSKGEVIIANLDMPMQELAQMVEVLLSDQAVLLRVGRAAAAKARSWTQSHNASKLHELLQNTCAFGR</sequence>
<proteinExistence type="predicted"/>
<organism evidence="4 5">
    <name type="scientific">Apatococcus lobatus</name>
    <dbReference type="NCBI Taxonomy" id="904363"/>
    <lineage>
        <taxon>Eukaryota</taxon>
        <taxon>Viridiplantae</taxon>
        <taxon>Chlorophyta</taxon>
        <taxon>core chlorophytes</taxon>
        <taxon>Trebouxiophyceae</taxon>
        <taxon>Chlorellales</taxon>
        <taxon>Chlorellaceae</taxon>
        <taxon>Apatococcus</taxon>
    </lineage>
</organism>
<accession>A0AAW1QJY4</accession>
<keyword evidence="5" id="KW-1185">Reference proteome</keyword>
<keyword evidence="1" id="KW-0328">Glycosyltransferase</keyword>
<dbReference type="PANTHER" id="PTHR12526:SF510">
    <property type="entry name" value="D-INOSITOL 3-PHOSPHATE GLYCOSYLTRANSFERASE"/>
    <property type="match status" value="1"/>
</dbReference>
<evidence type="ECO:0008006" key="6">
    <source>
        <dbReference type="Google" id="ProtNLM"/>
    </source>
</evidence>
<dbReference type="SUPFAM" id="SSF53756">
    <property type="entry name" value="UDP-Glycosyltransferase/glycogen phosphorylase"/>
    <property type="match status" value="1"/>
</dbReference>
<dbReference type="Proteomes" id="UP001438707">
    <property type="component" value="Unassembled WGS sequence"/>
</dbReference>
<name>A0AAW1QJY4_9CHLO</name>
<dbReference type="EMBL" id="JALJOS010000038">
    <property type="protein sequence ID" value="KAK9821406.1"/>
    <property type="molecule type" value="Genomic_DNA"/>
</dbReference>
<keyword evidence="2" id="KW-0808">Transferase</keyword>
<evidence type="ECO:0000256" key="2">
    <source>
        <dbReference type="ARBA" id="ARBA00022679"/>
    </source>
</evidence>
<feature type="signal peptide" evidence="3">
    <location>
        <begin position="1"/>
        <end position="17"/>
    </location>
</feature>
<dbReference type="Pfam" id="PF13692">
    <property type="entry name" value="Glyco_trans_1_4"/>
    <property type="match status" value="1"/>
</dbReference>
<protein>
    <recommendedName>
        <fullName evidence="6">Glycosyltransferase</fullName>
    </recommendedName>
</protein>
<evidence type="ECO:0000256" key="3">
    <source>
        <dbReference type="SAM" id="SignalP"/>
    </source>
</evidence>
<evidence type="ECO:0000313" key="5">
    <source>
        <dbReference type="Proteomes" id="UP001438707"/>
    </source>
</evidence>
<dbReference type="AlphaFoldDB" id="A0AAW1QJY4"/>
<dbReference type="Gene3D" id="3.40.50.2000">
    <property type="entry name" value="Glycogen Phosphorylase B"/>
    <property type="match status" value="2"/>
</dbReference>
<feature type="chain" id="PRO_5043329418" description="Glycosyltransferase" evidence="3">
    <location>
        <begin position="18"/>
        <end position="425"/>
    </location>
</feature>
<reference evidence="4 5" key="1">
    <citation type="journal article" date="2024" name="Nat. Commun.">
        <title>Phylogenomics reveals the evolutionary origins of lichenization in chlorophyte algae.</title>
        <authorList>
            <person name="Puginier C."/>
            <person name="Libourel C."/>
            <person name="Otte J."/>
            <person name="Skaloud P."/>
            <person name="Haon M."/>
            <person name="Grisel S."/>
            <person name="Petersen M."/>
            <person name="Berrin J.G."/>
            <person name="Delaux P.M."/>
            <person name="Dal Grande F."/>
            <person name="Keller J."/>
        </authorList>
    </citation>
    <scope>NUCLEOTIDE SEQUENCE [LARGE SCALE GENOMIC DNA]</scope>
    <source>
        <strain evidence="4 5">SAG 2145</strain>
    </source>
</reference>